<evidence type="ECO:0000256" key="4">
    <source>
        <dbReference type="ARBA" id="ARBA00022692"/>
    </source>
</evidence>
<feature type="transmembrane region" description="Helical" evidence="7">
    <location>
        <begin position="162"/>
        <end position="182"/>
    </location>
</feature>
<dbReference type="InterPro" id="IPR051258">
    <property type="entry name" value="Diverse_Substrate_Transporter"/>
</dbReference>
<dbReference type="Pfam" id="PF00892">
    <property type="entry name" value="EamA"/>
    <property type="match status" value="2"/>
</dbReference>
<feature type="transmembrane region" description="Helical" evidence="7">
    <location>
        <begin position="12"/>
        <end position="33"/>
    </location>
</feature>
<keyword evidence="5 7" id="KW-1133">Transmembrane helix</keyword>
<name>A0ABM8BAE6_9BIFI</name>
<evidence type="ECO:0000256" key="2">
    <source>
        <dbReference type="ARBA" id="ARBA00007362"/>
    </source>
</evidence>
<feature type="domain" description="EamA" evidence="8">
    <location>
        <begin position="18"/>
        <end position="146"/>
    </location>
</feature>
<dbReference type="Proteomes" id="UP001321748">
    <property type="component" value="Chromosome"/>
</dbReference>
<feature type="transmembrane region" description="Helical" evidence="7">
    <location>
        <begin position="71"/>
        <end position="93"/>
    </location>
</feature>
<feature type="transmembrane region" description="Helical" evidence="7">
    <location>
        <begin position="45"/>
        <end position="64"/>
    </location>
</feature>
<keyword evidence="6 7" id="KW-0472">Membrane</keyword>
<keyword evidence="4 7" id="KW-0812">Transmembrane</keyword>
<sequence length="316" mass="33848">MASLKSSLTQPAPWLARLMLVFAAAAWGAGYTFEKVALRQMSVQWIMGVRLVIAVGILTPLMWGKLKRSHLLSMLVPGLLLGVTYWGAFMFQMQGLRTIGPGRNSFLTATYCVLVPFLVWALTKKRPAWRNFIAALLTIIGVGLISLSPDDSAKLALSSGDLLTLVGAVFYGSNIVLAGGLAKKFDATVLTYYELLIAGVLFLFGAFISEPVPGMQAFQPQVIGALAYLIIISTVLAQNMQNIAFSQVPASQGSLILCTESLFGMAISVIVLGEELTAAHIAGFAAIFIAIVVSEVNFNPRRRVGKQASEGSGESE</sequence>
<reference evidence="9 10" key="1">
    <citation type="journal article" date="2023" name="Microbiol. Spectr.">
        <title>Symbiosis of Carpenter Bees with Uncharacterized Lactic Acid Bacteria Showing NAD Auxotrophy.</title>
        <authorList>
            <person name="Kawasaki S."/>
            <person name="Ozawa K."/>
            <person name="Mori T."/>
            <person name="Yamamoto A."/>
            <person name="Ito M."/>
            <person name="Ohkuma M."/>
            <person name="Sakamoto M."/>
            <person name="Matsutani M."/>
        </authorList>
    </citation>
    <scope>NUCLEOTIDE SEQUENCE [LARGE SCALE GENOMIC DNA]</scope>
    <source>
        <strain evidence="9 10">KimH</strain>
    </source>
</reference>
<evidence type="ECO:0000256" key="3">
    <source>
        <dbReference type="ARBA" id="ARBA00022475"/>
    </source>
</evidence>
<evidence type="ECO:0000256" key="1">
    <source>
        <dbReference type="ARBA" id="ARBA00004651"/>
    </source>
</evidence>
<feature type="transmembrane region" description="Helical" evidence="7">
    <location>
        <begin position="189"/>
        <end position="209"/>
    </location>
</feature>
<dbReference type="InterPro" id="IPR000620">
    <property type="entry name" value="EamA_dom"/>
</dbReference>
<dbReference type="InterPro" id="IPR037185">
    <property type="entry name" value="EmrE-like"/>
</dbReference>
<keyword evidence="10" id="KW-1185">Reference proteome</keyword>
<dbReference type="PANTHER" id="PTHR42920">
    <property type="entry name" value="OS03G0707200 PROTEIN-RELATED"/>
    <property type="match status" value="1"/>
</dbReference>
<comment type="similarity">
    <text evidence="2">Belongs to the EamA transporter family.</text>
</comment>
<dbReference type="PANTHER" id="PTHR42920:SF5">
    <property type="entry name" value="EAMA DOMAIN-CONTAINING PROTEIN"/>
    <property type="match status" value="1"/>
</dbReference>
<protein>
    <submittedName>
        <fullName evidence="9">Transporter</fullName>
    </submittedName>
</protein>
<evidence type="ECO:0000256" key="6">
    <source>
        <dbReference type="ARBA" id="ARBA00023136"/>
    </source>
</evidence>
<feature type="transmembrane region" description="Helical" evidence="7">
    <location>
        <begin position="221"/>
        <end position="240"/>
    </location>
</feature>
<gene>
    <name evidence="9" type="ORF">KIMH_00100</name>
</gene>
<evidence type="ECO:0000256" key="7">
    <source>
        <dbReference type="SAM" id="Phobius"/>
    </source>
</evidence>
<feature type="transmembrane region" description="Helical" evidence="7">
    <location>
        <begin position="105"/>
        <end position="122"/>
    </location>
</feature>
<evidence type="ECO:0000313" key="10">
    <source>
        <dbReference type="Proteomes" id="UP001321748"/>
    </source>
</evidence>
<feature type="transmembrane region" description="Helical" evidence="7">
    <location>
        <begin position="252"/>
        <end position="272"/>
    </location>
</feature>
<feature type="transmembrane region" description="Helical" evidence="7">
    <location>
        <begin position="278"/>
        <end position="298"/>
    </location>
</feature>
<proteinExistence type="inferred from homology"/>
<evidence type="ECO:0000256" key="5">
    <source>
        <dbReference type="ARBA" id="ARBA00022989"/>
    </source>
</evidence>
<comment type="subcellular location">
    <subcellularLocation>
        <location evidence="1">Cell membrane</location>
        <topology evidence="1">Multi-pass membrane protein</topology>
    </subcellularLocation>
</comment>
<evidence type="ECO:0000259" key="8">
    <source>
        <dbReference type="Pfam" id="PF00892"/>
    </source>
</evidence>
<keyword evidence="3" id="KW-1003">Cell membrane</keyword>
<accession>A0ABM8BAE6</accession>
<feature type="domain" description="EamA" evidence="8">
    <location>
        <begin position="159"/>
        <end position="293"/>
    </location>
</feature>
<evidence type="ECO:0000313" key="9">
    <source>
        <dbReference type="EMBL" id="BDR53899.1"/>
    </source>
</evidence>
<dbReference type="SUPFAM" id="SSF103481">
    <property type="entry name" value="Multidrug resistance efflux transporter EmrE"/>
    <property type="match status" value="2"/>
</dbReference>
<organism evidence="9 10">
    <name type="scientific">Bombiscardovia apis</name>
    <dbReference type="NCBI Taxonomy" id="2932182"/>
    <lineage>
        <taxon>Bacteria</taxon>
        <taxon>Bacillati</taxon>
        <taxon>Actinomycetota</taxon>
        <taxon>Actinomycetes</taxon>
        <taxon>Bifidobacteriales</taxon>
        <taxon>Bifidobacteriaceae</taxon>
        <taxon>Bombiscardovia</taxon>
    </lineage>
</organism>
<feature type="transmembrane region" description="Helical" evidence="7">
    <location>
        <begin position="129"/>
        <end position="147"/>
    </location>
</feature>
<dbReference type="EMBL" id="AP026800">
    <property type="protein sequence ID" value="BDR53899.1"/>
    <property type="molecule type" value="Genomic_DNA"/>
</dbReference>
<dbReference type="RefSeq" id="WP_317642935.1">
    <property type="nucleotide sequence ID" value="NZ_AP026800.1"/>
</dbReference>